<comment type="subcellular location">
    <subcellularLocation>
        <location evidence="1">Cell membrane</location>
        <topology evidence="1">Multi-pass membrane protein</topology>
    </subcellularLocation>
</comment>
<comment type="caution">
    <text evidence="9">The sequence shown here is derived from an EMBL/GenBank/DDBJ whole genome shotgun (WGS) entry which is preliminary data.</text>
</comment>
<evidence type="ECO:0000256" key="7">
    <source>
        <dbReference type="SAM" id="Phobius"/>
    </source>
</evidence>
<organism evidence="9 10">
    <name type="scientific">Metabacillus fastidiosus</name>
    <dbReference type="NCBI Taxonomy" id="1458"/>
    <lineage>
        <taxon>Bacteria</taxon>
        <taxon>Bacillati</taxon>
        <taxon>Bacillota</taxon>
        <taxon>Bacilli</taxon>
        <taxon>Bacillales</taxon>
        <taxon>Bacillaceae</taxon>
        <taxon>Metabacillus</taxon>
    </lineage>
</organism>
<feature type="transmembrane region" description="Helical" evidence="7">
    <location>
        <begin position="63"/>
        <end position="83"/>
    </location>
</feature>
<evidence type="ECO:0000256" key="2">
    <source>
        <dbReference type="ARBA" id="ARBA00007362"/>
    </source>
</evidence>
<feature type="domain" description="EamA" evidence="8">
    <location>
        <begin position="150"/>
        <end position="287"/>
    </location>
</feature>
<evidence type="ECO:0000256" key="4">
    <source>
        <dbReference type="ARBA" id="ARBA00022692"/>
    </source>
</evidence>
<proteinExistence type="inferred from homology"/>
<feature type="transmembrane region" description="Helical" evidence="7">
    <location>
        <begin position="247"/>
        <end position="264"/>
    </location>
</feature>
<dbReference type="PANTHER" id="PTHR32322:SF18">
    <property type="entry name" value="S-ADENOSYLMETHIONINE_S-ADENOSYLHOMOCYSTEINE TRANSPORTER"/>
    <property type="match status" value="1"/>
</dbReference>
<feature type="domain" description="EamA" evidence="8">
    <location>
        <begin position="6"/>
        <end position="134"/>
    </location>
</feature>
<evidence type="ECO:0000259" key="8">
    <source>
        <dbReference type="Pfam" id="PF00892"/>
    </source>
</evidence>
<dbReference type="InterPro" id="IPR050638">
    <property type="entry name" value="AA-Vitamin_Transporters"/>
</dbReference>
<feature type="transmembrane region" description="Helical" evidence="7">
    <location>
        <begin position="89"/>
        <end position="106"/>
    </location>
</feature>
<dbReference type="RefSeq" id="WP_066233396.1">
    <property type="nucleotide sequence ID" value="NZ_JARTFQ010000005.1"/>
</dbReference>
<evidence type="ECO:0000313" key="10">
    <source>
        <dbReference type="Proteomes" id="UP001342826"/>
    </source>
</evidence>
<feature type="transmembrane region" description="Helical" evidence="7">
    <location>
        <begin position="32"/>
        <end position="51"/>
    </location>
</feature>
<dbReference type="Proteomes" id="UP001342826">
    <property type="component" value="Unassembled WGS sequence"/>
</dbReference>
<evidence type="ECO:0000256" key="5">
    <source>
        <dbReference type="ARBA" id="ARBA00022989"/>
    </source>
</evidence>
<feature type="transmembrane region" description="Helical" evidence="7">
    <location>
        <begin position="118"/>
        <end position="138"/>
    </location>
</feature>
<keyword evidence="10" id="KW-1185">Reference proteome</keyword>
<keyword evidence="4 7" id="KW-0812">Transmembrane</keyword>
<feature type="transmembrane region" description="Helical" evidence="7">
    <location>
        <begin position="144"/>
        <end position="165"/>
    </location>
</feature>
<evidence type="ECO:0000256" key="1">
    <source>
        <dbReference type="ARBA" id="ARBA00004651"/>
    </source>
</evidence>
<sequence>MLIINYLFICFIFGTTFLAIKAGIEAGVDPFLSAGLRFFLAGLVIVIYFTIRKKLSISLFFSKHLLIIGFCLTTMTFMTLYWAEQYITSGLAAVLSAFGPIIMFLLQAGKSKEKIQAIQIIGLLLSIAGVIFISSPGLKQEVTIYWFIATIAVIAGQLFYSIGTVMSKSFLKENEHASPFLINGIQMTIGGSFLLIFSVIFEQPSLKSLGLINVQLSLLYLIIVGSIIGHGLFYWLVSKTNPVFPSTWLYVSPVIAVLLGAIVLKENITVVTALGAVSVLVGVFFINKRILEEMWRKNRIKAS</sequence>
<dbReference type="SUPFAM" id="SSF103481">
    <property type="entry name" value="Multidrug resistance efflux transporter EmrE"/>
    <property type="match status" value="2"/>
</dbReference>
<reference evidence="9 10" key="1">
    <citation type="submission" date="2023-03" db="EMBL/GenBank/DDBJ databases">
        <title>Bacillus Genome Sequencing.</title>
        <authorList>
            <person name="Dunlap C."/>
        </authorList>
    </citation>
    <scope>NUCLEOTIDE SEQUENCE [LARGE SCALE GENOMIC DNA]</scope>
    <source>
        <strain evidence="9 10">NRS-1717</strain>
    </source>
</reference>
<feature type="transmembrane region" description="Helical" evidence="7">
    <location>
        <begin position="212"/>
        <end position="235"/>
    </location>
</feature>
<keyword evidence="5 7" id="KW-1133">Transmembrane helix</keyword>
<evidence type="ECO:0000256" key="6">
    <source>
        <dbReference type="ARBA" id="ARBA00023136"/>
    </source>
</evidence>
<feature type="transmembrane region" description="Helical" evidence="7">
    <location>
        <begin position="270"/>
        <end position="291"/>
    </location>
</feature>
<comment type="similarity">
    <text evidence="2">Belongs to the EamA transporter family.</text>
</comment>
<dbReference type="GeneID" id="301142454"/>
<name>A0ABU6NS66_9BACI</name>
<dbReference type="InterPro" id="IPR000620">
    <property type="entry name" value="EamA_dom"/>
</dbReference>
<keyword evidence="6 7" id="KW-0472">Membrane</keyword>
<gene>
    <name evidence="9" type="ORF">P9271_01220</name>
</gene>
<evidence type="ECO:0000256" key="3">
    <source>
        <dbReference type="ARBA" id="ARBA00022475"/>
    </source>
</evidence>
<accession>A0ABU6NS66</accession>
<dbReference type="Pfam" id="PF00892">
    <property type="entry name" value="EamA"/>
    <property type="match status" value="2"/>
</dbReference>
<evidence type="ECO:0000313" key="9">
    <source>
        <dbReference type="EMBL" id="MED4399982.1"/>
    </source>
</evidence>
<dbReference type="InterPro" id="IPR037185">
    <property type="entry name" value="EmrE-like"/>
</dbReference>
<dbReference type="EMBL" id="JARTFS010000001">
    <property type="protein sequence ID" value="MED4399982.1"/>
    <property type="molecule type" value="Genomic_DNA"/>
</dbReference>
<dbReference type="PANTHER" id="PTHR32322">
    <property type="entry name" value="INNER MEMBRANE TRANSPORTER"/>
    <property type="match status" value="1"/>
</dbReference>
<protein>
    <submittedName>
        <fullName evidence="9">EamA family transporter</fullName>
    </submittedName>
</protein>
<feature type="transmembrane region" description="Helical" evidence="7">
    <location>
        <begin position="177"/>
        <end position="200"/>
    </location>
</feature>
<keyword evidence="3" id="KW-1003">Cell membrane</keyword>